<protein>
    <submittedName>
        <fullName evidence="2">Uncharacterized protein</fullName>
    </submittedName>
</protein>
<accession>A0A1X6PE91</accession>
<feature type="compositionally biased region" description="Low complexity" evidence="1">
    <location>
        <begin position="272"/>
        <end position="282"/>
    </location>
</feature>
<feature type="region of interest" description="Disordered" evidence="1">
    <location>
        <begin position="368"/>
        <end position="392"/>
    </location>
</feature>
<name>A0A1X6PE91_PORUM</name>
<feature type="region of interest" description="Disordered" evidence="1">
    <location>
        <begin position="453"/>
        <end position="508"/>
    </location>
</feature>
<dbReference type="Proteomes" id="UP000218209">
    <property type="component" value="Unassembled WGS sequence"/>
</dbReference>
<dbReference type="AlphaFoldDB" id="A0A1X6PE91"/>
<dbReference type="EMBL" id="KV918799">
    <property type="protein sequence ID" value="OSX79035.1"/>
    <property type="molecule type" value="Genomic_DNA"/>
</dbReference>
<reference evidence="2 3" key="1">
    <citation type="submission" date="2017-03" db="EMBL/GenBank/DDBJ databases">
        <title>WGS assembly of Porphyra umbilicalis.</title>
        <authorList>
            <person name="Brawley S.H."/>
            <person name="Blouin N.A."/>
            <person name="Ficko-Blean E."/>
            <person name="Wheeler G.L."/>
            <person name="Lohr M."/>
            <person name="Goodson H.V."/>
            <person name="Jenkins J.W."/>
            <person name="Blaby-Haas C.E."/>
            <person name="Helliwell K.E."/>
            <person name="Chan C."/>
            <person name="Marriage T."/>
            <person name="Bhattacharya D."/>
            <person name="Klein A.S."/>
            <person name="Badis Y."/>
            <person name="Brodie J."/>
            <person name="Cao Y."/>
            <person name="Collen J."/>
            <person name="Dittami S.M."/>
            <person name="Gachon C.M."/>
            <person name="Green B.R."/>
            <person name="Karpowicz S."/>
            <person name="Kim J.W."/>
            <person name="Kudahl U."/>
            <person name="Lin S."/>
            <person name="Michel G."/>
            <person name="Mittag M."/>
            <person name="Olson B.J."/>
            <person name="Pangilinan J."/>
            <person name="Peng Y."/>
            <person name="Qiu H."/>
            <person name="Shu S."/>
            <person name="Singer J.T."/>
            <person name="Smith A.G."/>
            <person name="Sprecher B.N."/>
            <person name="Wagner V."/>
            <person name="Wang W."/>
            <person name="Wang Z.-Y."/>
            <person name="Yan J."/>
            <person name="Yarish C."/>
            <person name="Zoeuner-Riek S."/>
            <person name="Zhuang Y."/>
            <person name="Zou Y."/>
            <person name="Lindquist E.A."/>
            <person name="Grimwood J."/>
            <person name="Barry K."/>
            <person name="Rokhsar D.S."/>
            <person name="Schmutz J."/>
            <person name="Stiller J.W."/>
            <person name="Grossman A.R."/>
            <person name="Prochnik S.E."/>
        </authorList>
    </citation>
    <scope>NUCLEOTIDE SEQUENCE [LARGE SCALE GENOMIC DNA]</scope>
    <source>
        <strain evidence="2">4086291</strain>
    </source>
</reference>
<evidence type="ECO:0000256" key="1">
    <source>
        <dbReference type="SAM" id="MobiDB-lite"/>
    </source>
</evidence>
<feature type="compositionally biased region" description="Low complexity" evidence="1">
    <location>
        <begin position="214"/>
        <end position="237"/>
    </location>
</feature>
<feature type="region of interest" description="Disordered" evidence="1">
    <location>
        <begin position="526"/>
        <end position="565"/>
    </location>
</feature>
<evidence type="ECO:0000313" key="2">
    <source>
        <dbReference type="EMBL" id="OSX79035.1"/>
    </source>
</evidence>
<feature type="compositionally biased region" description="Basic and acidic residues" evidence="1">
    <location>
        <begin position="184"/>
        <end position="196"/>
    </location>
</feature>
<feature type="compositionally biased region" description="Basic and acidic residues" evidence="1">
    <location>
        <begin position="554"/>
        <end position="565"/>
    </location>
</feature>
<evidence type="ECO:0000313" key="3">
    <source>
        <dbReference type="Proteomes" id="UP000218209"/>
    </source>
</evidence>
<feature type="compositionally biased region" description="Pro residues" evidence="1">
    <location>
        <begin position="488"/>
        <end position="502"/>
    </location>
</feature>
<proteinExistence type="predicted"/>
<gene>
    <name evidence="2" type="ORF">BU14_0091s0015</name>
</gene>
<feature type="region of interest" description="Disordered" evidence="1">
    <location>
        <begin position="21"/>
        <end position="43"/>
    </location>
</feature>
<feature type="compositionally biased region" description="Low complexity" evidence="1">
    <location>
        <begin position="633"/>
        <end position="644"/>
    </location>
</feature>
<feature type="region of interest" description="Disordered" evidence="1">
    <location>
        <begin position="627"/>
        <end position="647"/>
    </location>
</feature>
<feature type="region of interest" description="Disordered" evidence="1">
    <location>
        <begin position="260"/>
        <end position="307"/>
    </location>
</feature>
<keyword evidence="3" id="KW-1185">Reference proteome</keyword>
<organism evidence="2 3">
    <name type="scientific">Porphyra umbilicalis</name>
    <name type="common">Purple laver</name>
    <name type="synonym">Red alga</name>
    <dbReference type="NCBI Taxonomy" id="2786"/>
    <lineage>
        <taxon>Eukaryota</taxon>
        <taxon>Rhodophyta</taxon>
        <taxon>Bangiophyceae</taxon>
        <taxon>Bangiales</taxon>
        <taxon>Bangiaceae</taxon>
        <taxon>Porphyra</taxon>
    </lineage>
</organism>
<feature type="region of interest" description="Disordered" evidence="1">
    <location>
        <begin position="167"/>
        <end position="248"/>
    </location>
</feature>
<feature type="compositionally biased region" description="Pro residues" evidence="1">
    <location>
        <begin position="531"/>
        <end position="553"/>
    </location>
</feature>
<feature type="compositionally biased region" description="Basic residues" evidence="1">
    <location>
        <begin position="168"/>
        <end position="183"/>
    </location>
</feature>
<feature type="compositionally biased region" description="Basic residues" evidence="1">
    <location>
        <begin position="197"/>
        <end position="213"/>
    </location>
</feature>
<sequence length="784" mass="84702">MLGTPYVELVNHSATRSADAGACIGPQSNSNVGGTGPATPSRADLVRHATPHASCSPGPNPGRRCDMRRRANCTWRTPETALPLNASVPRLTARLAVNPPVVAPLRVCRDGFEVCASTPTVGLLEAAATSAQKARCRRGIPRRLLLQTTRAAPCAGQWDVVRMPLPGRPRRKTARPHHIHHVLRKDERPLVRDQRGGRKLTGGRRRRTPRHRPSSSSFCCSFTATTTTSGRRGQRGSSSGGGSATLRRRPAILTAAFEQAATRHCRHRRLRQQQWQQQQQQHPRQRARPPPPPTESAPSGRTPGATLPRRTDAVTAAALDEAAAGAAAAAAAAGVAARLRHRPGLEAGLELRLGDTVENRIEFPSAAQLSQAAQRPAGGRGRRQAAVDPRVKVAKTRDVDNWAAVAIHQSSRIGERISHRRNRHLESLLPRPQSPLPRRRLWIVPLKTAGRLRKPTTAGADADGRPDRMPGTGTLEPAGLGPDAASASPPPSSPPPPPPPPTHSNCPLAYTRTHWATIGSMLPPVAAAAAAPPPPPPPPPPPLLLLDIPPPPPPREEHTATDVERPAMEPLPERIWCTCREAATNCEKPALFTTTVHMVTMTTPTDLRCWPHGRHRTSLCRLARIRRHRNRRSSSTTTTSSSKTGGAVPTVFTVNIGSCRRQSRRIRCVTLGSARQKPHHRQHRLRVPCMEHRIHGLLLLHRLVLGVDAGGTEDGATTAAAAFIELGSNGCRIPWLPPGCPEWSPMAPCQRIDAPRNKKTLAVLTRLMGRFGSPAYLDAAVSAL</sequence>